<evidence type="ECO:0000256" key="3">
    <source>
        <dbReference type="ARBA" id="ARBA00022801"/>
    </source>
</evidence>
<dbReference type="InterPro" id="IPR038765">
    <property type="entry name" value="Papain-like_cys_pep_sf"/>
</dbReference>
<feature type="compositionally biased region" description="Polar residues" evidence="5">
    <location>
        <begin position="255"/>
        <end position="266"/>
    </location>
</feature>
<accession>A0AAN6UFI9</accession>
<protein>
    <submittedName>
        <fullName evidence="7">Cysteine proteinase</fullName>
    </submittedName>
</protein>
<keyword evidence="3" id="KW-0378">Hydrolase</keyword>
<evidence type="ECO:0000313" key="8">
    <source>
        <dbReference type="Proteomes" id="UP001304895"/>
    </source>
</evidence>
<dbReference type="FunFam" id="3.40.395.10:FF:000008">
    <property type="entry name" value="Ulp1 protease family protein"/>
    <property type="match status" value="1"/>
</dbReference>
<dbReference type="GO" id="GO:0000338">
    <property type="term" value="P:protein deneddylation"/>
    <property type="evidence" value="ECO:0007669"/>
    <property type="project" value="TreeGrafter"/>
</dbReference>
<feature type="compositionally biased region" description="Basic and acidic residues" evidence="5">
    <location>
        <begin position="242"/>
        <end position="253"/>
    </location>
</feature>
<dbReference type="GO" id="GO:0019784">
    <property type="term" value="F:deNEDDylase activity"/>
    <property type="evidence" value="ECO:0007669"/>
    <property type="project" value="InterPro"/>
</dbReference>
<feature type="region of interest" description="Disordered" evidence="5">
    <location>
        <begin position="242"/>
        <end position="266"/>
    </location>
</feature>
<sequence length="266" mass="30402">MPRSRRANRTADKKMRFRQSMARHFGDSLGVSSSSPYLSYHDILLTGEDIKALKYDWLTDNNIAFWEEWLEREILPAYPQARIVLLRPSMTFLMMQTQDVKGIASALPNFEKVTHIFLPVNDSRDRENADGGNHWSLLLVSVIDRVAFHYDSLGGSNFFEAKKCTERLSRVLGLSLRFHQLDDCPQQANSNDCGVFVCILMRHLLIKRLLNANSTEKVSMSMGGTWVDSSGGRKEMLSIVESLRKEGERRRSESPYASSRTPPRIE</sequence>
<evidence type="ECO:0000313" key="7">
    <source>
        <dbReference type="EMBL" id="KAK4132057.1"/>
    </source>
</evidence>
<dbReference type="InterPro" id="IPR044613">
    <property type="entry name" value="Nep1/2-like"/>
</dbReference>
<dbReference type="AlphaFoldDB" id="A0AAN6UFI9"/>
<dbReference type="Pfam" id="PF02902">
    <property type="entry name" value="Peptidase_C48"/>
    <property type="match status" value="1"/>
</dbReference>
<dbReference type="GO" id="GO:0006508">
    <property type="term" value="P:proteolysis"/>
    <property type="evidence" value="ECO:0007669"/>
    <property type="project" value="UniProtKB-KW"/>
</dbReference>
<dbReference type="PANTHER" id="PTHR46468">
    <property type="entry name" value="SENTRIN-SPECIFIC PROTEASE 8"/>
    <property type="match status" value="1"/>
</dbReference>
<comment type="similarity">
    <text evidence="1">Belongs to the peptidase C48 family.</text>
</comment>
<dbReference type="Gene3D" id="3.40.395.10">
    <property type="entry name" value="Adenoviral Proteinase, Chain A"/>
    <property type="match status" value="1"/>
</dbReference>
<keyword evidence="4" id="KW-0788">Thiol protease</keyword>
<evidence type="ECO:0000256" key="4">
    <source>
        <dbReference type="ARBA" id="ARBA00022807"/>
    </source>
</evidence>
<name>A0AAN6UFI9_9PEZI</name>
<evidence type="ECO:0000256" key="5">
    <source>
        <dbReference type="SAM" id="MobiDB-lite"/>
    </source>
</evidence>
<organism evidence="7 8">
    <name type="scientific">Trichocladium antarcticum</name>
    <dbReference type="NCBI Taxonomy" id="1450529"/>
    <lineage>
        <taxon>Eukaryota</taxon>
        <taxon>Fungi</taxon>
        <taxon>Dikarya</taxon>
        <taxon>Ascomycota</taxon>
        <taxon>Pezizomycotina</taxon>
        <taxon>Sordariomycetes</taxon>
        <taxon>Sordariomycetidae</taxon>
        <taxon>Sordariales</taxon>
        <taxon>Chaetomiaceae</taxon>
        <taxon>Trichocladium</taxon>
    </lineage>
</organism>
<evidence type="ECO:0000256" key="2">
    <source>
        <dbReference type="ARBA" id="ARBA00022670"/>
    </source>
</evidence>
<feature type="domain" description="Ubiquitin-like protease family profile" evidence="6">
    <location>
        <begin position="43"/>
        <end position="204"/>
    </location>
</feature>
<dbReference type="PROSITE" id="PS50600">
    <property type="entry name" value="ULP_PROTEASE"/>
    <property type="match status" value="1"/>
</dbReference>
<comment type="caution">
    <text evidence="7">The sequence shown here is derived from an EMBL/GenBank/DDBJ whole genome shotgun (WGS) entry which is preliminary data.</text>
</comment>
<dbReference type="EMBL" id="MU853420">
    <property type="protein sequence ID" value="KAK4132057.1"/>
    <property type="molecule type" value="Genomic_DNA"/>
</dbReference>
<evidence type="ECO:0000259" key="6">
    <source>
        <dbReference type="PROSITE" id="PS50600"/>
    </source>
</evidence>
<evidence type="ECO:0000256" key="1">
    <source>
        <dbReference type="ARBA" id="ARBA00005234"/>
    </source>
</evidence>
<dbReference type="Proteomes" id="UP001304895">
    <property type="component" value="Unassembled WGS sequence"/>
</dbReference>
<keyword evidence="8" id="KW-1185">Reference proteome</keyword>
<dbReference type="PANTHER" id="PTHR46468:SF1">
    <property type="entry name" value="SENTRIN-SPECIFIC PROTEASE 8"/>
    <property type="match status" value="1"/>
</dbReference>
<reference evidence="7" key="2">
    <citation type="submission" date="2023-05" db="EMBL/GenBank/DDBJ databases">
        <authorList>
            <consortium name="Lawrence Berkeley National Laboratory"/>
            <person name="Steindorff A."/>
            <person name="Hensen N."/>
            <person name="Bonometti L."/>
            <person name="Westerberg I."/>
            <person name="Brannstrom I.O."/>
            <person name="Guillou S."/>
            <person name="Cros-Aarteil S."/>
            <person name="Calhoun S."/>
            <person name="Haridas S."/>
            <person name="Kuo A."/>
            <person name="Mondo S."/>
            <person name="Pangilinan J."/>
            <person name="Riley R."/>
            <person name="Labutti K."/>
            <person name="Andreopoulos B."/>
            <person name="Lipzen A."/>
            <person name="Chen C."/>
            <person name="Yanf M."/>
            <person name="Daum C."/>
            <person name="Ng V."/>
            <person name="Clum A."/>
            <person name="Ohm R."/>
            <person name="Martin F."/>
            <person name="Silar P."/>
            <person name="Natvig D."/>
            <person name="Lalanne C."/>
            <person name="Gautier V."/>
            <person name="Ament-Velasquez S.L."/>
            <person name="Kruys A."/>
            <person name="Hutchinson M.I."/>
            <person name="Powell A.J."/>
            <person name="Barry K."/>
            <person name="Miller A.N."/>
            <person name="Grigoriev I.V."/>
            <person name="Debuchy R."/>
            <person name="Gladieux P."/>
            <person name="Thoren M.H."/>
            <person name="Johannesson H."/>
        </authorList>
    </citation>
    <scope>NUCLEOTIDE SEQUENCE</scope>
    <source>
        <strain evidence="7">CBS 123565</strain>
    </source>
</reference>
<dbReference type="InterPro" id="IPR003653">
    <property type="entry name" value="Peptidase_C48_C"/>
</dbReference>
<proteinExistence type="inferred from homology"/>
<dbReference type="SUPFAM" id="SSF54001">
    <property type="entry name" value="Cysteine proteinases"/>
    <property type="match status" value="1"/>
</dbReference>
<keyword evidence="2" id="KW-0645">Protease</keyword>
<reference evidence="7" key="1">
    <citation type="journal article" date="2023" name="Mol. Phylogenet. Evol.">
        <title>Genome-scale phylogeny and comparative genomics of the fungal order Sordariales.</title>
        <authorList>
            <person name="Hensen N."/>
            <person name="Bonometti L."/>
            <person name="Westerberg I."/>
            <person name="Brannstrom I.O."/>
            <person name="Guillou S."/>
            <person name="Cros-Aarteil S."/>
            <person name="Calhoun S."/>
            <person name="Haridas S."/>
            <person name="Kuo A."/>
            <person name="Mondo S."/>
            <person name="Pangilinan J."/>
            <person name="Riley R."/>
            <person name="LaButti K."/>
            <person name="Andreopoulos B."/>
            <person name="Lipzen A."/>
            <person name="Chen C."/>
            <person name="Yan M."/>
            <person name="Daum C."/>
            <person name="Ng V."/>
            <person name="Clum A."/>
            <person name="Steindorff A."/>
            <person name="Ohm R.A."/>
            <person name="Martin F."/>
            <person name="Silar P."/>
            <person name="Natvig D.O."/>
            <person name="Lalanne C."/>
            <person name="Gautier V."/>
            <person name="Ament-Velasquez S.L."/>
            <person name="Kruys A."/>
            <person name="Hutchinson M.I."/>
            <person name="Powell A.J."/>
            <person name="Barry K."/>
            <person name="Miller A.N."/>
            <person name="Grigoriev I.V."/>
            <person name="Debuchy R."/>
            <person name="Gladieux P."/>
            <person name="Hiltunen Thoren M."/>
            <person name="Johannesson H."/>
        </authorList>
    </citation>
    <scope>NUCLEOTIDE SEQUENCE</scope>
    <source>
        <strain evidence="7">CBS 123565</strain>
    </source>
</reference>
<gene>
    <name evidence="7" type="ORF">BT67DRAFT_444176</name>
</gene>
<dbReference type="GO" id="GO:0008234">
    <property type="term" value="F:cysteine-type peptidase activity"/>
    <property type="evidence" value="ECO:0007669"/>
    <property type="project" value="UniProtKB-KW"/>
</dbReference>